<evidence type="ECO:0000313" key="2">
    <source>
        <dbReference type="EMBL" id="MBA2934961.1"/>
    </source>
</evidence>
<dbReference type="EMBL" id="JACEIB010000007">
    <property type="protein sequence ID" value="MBA2934961.1"/>
    <property type="molecule type" value="Genomic_DNA"/>
</dbReference>
<protein>
    <submittedName>
        <fullName evidence="2">Glycosyltransferase</fullName>
    </submittedName>
</protein>
<dbReference type="PANTHER" id="PTHR45947">
    <property type="entry name" value="SULFOQUINOVOSYL TRANSFERASE SQD2"/>
    <property type="match status" value="1"/>
</dbReference>
<dbReference type="InterPro" id="IPR050194">
    <property type="entry name" value="Glycosyltransferase_grp1"/>
</dbReference>
<comment type="caution">
    <text evidence="2">The sequence shown here is derived from an EMBL/GenBank/DDBJ whole genome shotgun (WGS) entry which is preliminary data.</text>
</comment>
<sequence>MRIVDVCAFYAPRGGGVRTYVDRKLAAGAAYGHEIVVVAPGEEYRTEVRGEGARIEWIPAPRMPFDRTYRYFPDQESIHAALDRLKPDFVEASSPWRAAEAVASWRGSAPRALFMHADPLAAYAYRWFGPVASREAIDKGFDWFWRHLRRLDARYDLVVSPSRSLADRLAEGGLRQVVTNPLGIASGEFSPAHRDEGLRAELLRRCGLGSDATLLIGLGRHAPEKRWPMVVDACMAAGVERPVGLVLIGGGRDKAKVMRHVGGNPHVLLLAPVTDRPALARLLASGDALIHGCEAETFCLVAAEARASGLPVIAPDLGGAADHARDSGGEVYRAADASSAAQAVVRLIDRGVARLGAEARARAGGTRKLDAHFAELFASYEAIANGARVAA</sequence>
<dbReference type="SUPFAM" id="SSF53756">
    <property type="entry name" value="UDP-Glycosyltransferase/glycogen phosphorylase"/>
    <property type="match status" value="1"/>
</dbReference>
<proteinExistence type="predicted"/>
<gene>
    <name evidence="2" type="ORF">HZF05_12715</name>
</gene>
<feature type="domain" description="Glycosyltransferase subfamily 4-like N-terminal" evidence="1">
    <location>
        <begin position="15"/>
        <end position="178"/>
    </location>
</feature>
<dbReference type="Proteomes" id="UP000570166">
    <property type="component" value="Unassembled WGS sequence"/>
</dbReference>
<dbReference type="RefSeq" id="WP_160366729.1">
    <property type="nucleotide sequence ID" value="NZ_JACEIB010000007.1"/>
</dbReference>
<dbReference type="Gene3D" id="3.40.50.2000">
    <property type="entry name" value="Glycogen Phosphorylase B"/>
    <property type="match status" value="2"/>
</dbReference>
<dbReference type="PANTHER" id="PTHR45947:SF3">
    <property type="entry name" value="SULFOQUINOVOSYL TRANSFERASE SQD2"/>
    <property type="match status" value="1"/>
</dbReference>
<name>A0A838L6K2_9SPHN</name>
<evidence type="ECO:0000313" key="3">
    <source>
        <dbReference type="Proteomes" id="UP000570166"/>
    </source>
</evidence>
<reference evidence="2 3" key="1">
    <citation type="submission" date="2020-07" db="EMBL/GenBank/DDBJ databases">
        <authorList>
            <person name="Sun Q."/>
        </authorList>
    </citation>
    <scope>NUCLEOTIDE SEQUENCE [LARGE SCALE GENOMIC DNA]</scope>
    <source>
        <strain evidence="2 3">CGMCC 1.13654</strain>
    </source>
</reference>
<dbReference type="Pfam" id="PF13692">
    <property type="entry name" value="Glyco_trans_1_4"/>
    <property type="match status" value="1"/>
</dbReference>
<dbReference type="GO" id="GO:0016757">
    <property type="term" value="F:glycosyltransferase activity"/>
    <property type="evidence" value="ECO:0007669"/>
    <property type="project" value="UniProtKB-ARBA"/>
</dbReference>
<keyword evidence="2" id="KW-0808">Transferase</keyword>
<keyword evidence="3" id="KW-1185">Reference proteome</keyword>
<organism evidence="2 3">
    <name type="scientific">Sphingomonas chungangi</name>
    <dbReference type="NCBI Taxonomy" id="2683589"/>
    <lineage>
        <taxon>Bacteria</taxon>
        <taxon>Pseudomonadati</taxon>
        <taxon>Pseudomonadota</taxon>
        <taxon>Alphaproteobacteria</taxon>
        <taxon>Sphingomonadales</taxon>
        <taxon>Sphingomonadaceae</taxon>
        <taxon>Sphingomonas</taxon>
    </lineage>
</organism>
<dbReference type="AlphaFoldDB" id="A0A838L6K2"/>
<dbReference type="Pfam" id="PF13439">
    <property type="entry name" value="Glyco_transf_4"/>
    <property type="match status" value="1"/>
</dbReference>
<accession>A0A838L6K2</accession>
<evidence type="ECO:0000259" key="1">
    <source>
        <dbReference type="Pfam" id="PF13439"/>
    </source>
</evidence>
<dbReference type="InterPro" id="IPR028098">
    <property type="entry name" value="Glyco_trans_4-like_N"/>
</dbReference>